<dbReference type="GO" id="GO:0051959">
    <property type="term" value="F:dynein light intermediate chain binding"/>
    <property type="evidence" value="ECO:0007669"/>
    <property type="project" value="InterPro"/>
</dbReference>
<gene>
    <name evidence="2" type="ORF">g.5883</name>
</gene>
<dbReference type="PANTHER" id="PTHR22878">
    <property type="entry name" value="DYNEIN HEAVY CHAIN 6, AXONEMAL-LIKE-RELATED"/>
    <property type="match status" value="1"/>
</dbReference>
<protein>
    <recommendedName>
        <fullName evidence="1">Dynein heavy chain hydrolytic ATP-binding dynein motor region domain-containing protein</fullName>
    </recommendedName>
</protein>
<dbReference type="InterPro" id="IPR026983">
    <property type="entry name" value="DHC"/>
</dbReference>
<feature type="non-terminal residue" evidence="2">
    <location>
        <position position="129"/>
    </location>
</feature>
<organism evidence="2">
    <name type="scientific">Homalodisca liturata</name>
    <dbReference type="NCBI Taxonomy" id="320908"/>
    <lineage>
        <taxon>Eukaryota</taxon>
        <taxon>Metazoa</taxon>
        <taxon>Ecdysozoa</taxon>
        <taxon>Arthropoda</taxon>
        <taxon>Hexapoda</taxon>
        <taxon>Insecta</taxon>
        <taxon>Pterygota</taxon>
        <taxon>Neoptera</taxon>
        <taxon>Paraneoptera</taxon>
        <taxon>Hemiptera</taxon>
        <taxon>Auchenorrhyncha</taxon>
        <taxon>Membracoidea</taxon>
        <taxon>Cicadellidae</taxon>
        <taxon>Cicadellinae</taxon>
        <taxon>Proconiini</taxon>
        <taxon>Homalodisca</taxon>
    </lineage>
</organism>
<sequence>VTTYRLCITMNPGYAGRSELPDNLKVLFRTVAMMVPDYAMIGEIELYSHGFIDARQLSVKIVTTYRLCITMNPGYAGRSELPDNLKVLFRTVAMMVPDYAMIGEIELYSHGFIDARQLSVKIVTTYRLC</sequence>
<feature type="non-terminal residue" evidence="2">
    <location>
        <position position="1"/>
    </location>
</feature>
<evidence type="ECO:0000259" key="1">
    <source>
        <dbReference type="Pfam" id="PF12774"/>
    </source>
</evidence>
<accession>A0A1B6ITB6</accession>
<reference evidence="2" key="1">
    <citation type="submission" date="2015-11" db="EMBL/GenBank/DDBJ databases">
        <title>De novo transcriptome assembly of four potential Pierce s Disease insect vectors from Arizona vineyards.</title>
        <authorList>
            <person name="Tassone E.E."/>
        </authorList>
    </citation>
    <scope>NUCLEOTIDE SEQUENCE</scope>
</reference>
<evidence type="ECO:0000313" key="2">
    <source>
        <dbReference type="EMBL" id="JAS90184.1"/>
    </source>
</evidence>
<dbReference type="GO" id="GO:0005524">
    <property type="term" value="F:ATP binding"/>
    <property type="evidence" value="ECO:0007669"/>
    <property type="project" value="InterPro"/>
</dbReference>
<name>A0A1B6ITB6_9HEMI</name>
<dbReference type="GO" id="GO:0045505">
    <property type="term" value="F:dynein intermediate chain binding"/>
    <property type="evidence" value="ECO:0007669"/>
    <property type="project" value="InterPro"/>
</dbReference>
<dbReference type="Gene3D" id="3.40.50.300">
    <property type="entry name" value="P-loop containing nucleotide triphosphate hydrolases"/>
    <property type="match status" value="2"/>
</dbReference>
<dbReference type="Pfam" id="PF12774">
    <property type="entry name" value="AAA_6"/>
    <property type="match status" value="1"/>
</dbReference>
<dbReference type="GO" id="GO:0007018">
    <property type="term" value="P:microtubule-based movement"/>
    <property type="evidence" value="ECO:0007669"/>
    <property type="project" value="InterPro"/>
</dbReference>
<dbReference type="GO" id="GO:0030286">
    <property type="term" value="C:dynein complex"/>
    <property type="evidence" value="ECO:0007669"/>
    <property type="project" value="InterPro"/>
</dbReference>
<proteinExistence type="predicted"/>
<dbReference type="Gene3D" id="1.10.8.710">
    <property type="match status" value="1"/>
</dbReference>
<dbReference type="EMBL" id="GECU01017522">
    <property type="protein sequence ID" value="JAS90184.1"/>
    <property type="molecule type" value="Transcribed_RNA"/>
</dbReference>
<dbReference type="InterPro" id="IPR043157">
    <property type="entry name" value="Dynein_AAA1S"/>
</dbReference>
<dbReference type="InterPro" id="IPR027417">
    <property type="entry name" value="P-loop_NTPase"/>
</dbReference>
<dbReference type="InterPro" id="IPR035699">
    <property type="entry name" value="AAA_6"/>
</dbReference>
<feature type="domain" description="Dynein heavy chain hydrolytic ATP-binding dynein motor region" evidence="1">
    <location>
        <begin position="3"/>
        <end position="68"/>
    </location>
</feature>
<dbReference type="PANTHER" id="PTHR22878:SF70">
    <property type="entry name" value="DYNEIN HEAVY CHAIN 2, AXONEMAL"/>
    <property type="match status" value="1"/>
</dbReference>
<dbReference type="AlphaFoldDB" id="A0A1B6ITB6"/>